<feature type="chain" id="PRO_5042141216" evidence="11">
    <location>
        <begin position="24"/>
        <end position="434"/>
    </location>
</feature>
<evidence type="ECO:0000256" key="1">
    <source>
        <dbReference type="ARBA" id="ARBA00004167"/>
    </source>
</evidence>
<feature type="region of interest" description="Disordered" evidence="9">
    <location>
        <begin position="351"/>
        <end position="434"/>
    </location>
</feature>
<feature type="signal peptide" evidence="11">
    <location>
        <begin position="1"/>
        <end position="23"/>
    </location>
</feature>
<dbReference type="Gene3D" id="2.60.40.10">
    <property type="entry name" value="Immunoglobulins"/>
    <property type="match status" value="2"/>
</dbReference>
<dbReference type="GO" id="GO:0016020">
    <property type="term" value="C:membrane"/>
    <property type="evidence" value="ECO:0007669"/>
    <property type="project" value="UniProtKB-SubCell"/>
</dbReference>
<protein>
    <submittedName>
        <fullName evidence="13">OX-2 membrane glyco -like</fullName>
    </submittedName>
</protein>
<name>A0AAD1QWR9_PELCU</name>
<keyword evidence="6" id="KW-1015">Disulfide bond</keyword>
<feature type="transmembrane region" description="Helical" evidence="10">
    <location>
        <begin position="323"/>
        <end position="346"/>
    </location>
</feature>
<dbReference type="PANTHER" id="PTHR46841:SF10">
    <property type="entry name" value="CD200 MOLECULE LIKE 1-RELATED"/>
    <property type="match status" value="1"/>
</dbReference>
<dbReference type="GO" id="GO:0043025">
    <property type="term" value="C:neuronal cell body"/>
    <property type="evidence" value="ECO:0007669"/>
    <property type="project" value="TreeGrafter"/>
</dbReference>
<dbReference type="Pfam" id="PF07686">
    <property type="entry name" value="V-set"/>
    <property type="match status" value="1"/>
</dbReference>
<dbReference type="SUPFAM" id="SSF48726">
    <property type="entry name" value="Immunoglobulin"/>
    <property type="match status" value="1"/>
</dbReference>
<dbReference type="GO" id="GO:0098632">
    <property type="term" value="F:cell-cell adhesion mediator activity"/>
    <property type="evidence" value="ECO:0007669"/>
    <property type="project" value="InterPro"/>
</dbReference>
<feature type="compositionally biased region" description="Basic and acidic residues" evidence="9">
    <location>
        <begin position="356"/>
        <end position="393"/>
    </location>
</feature>
<dbReference type="InterPro" id="IPR007110">
    <property type="entry name" value="Ig-like_dom"/>
</dbReference>
<dbReference type="InterPro" id="IPR003599">
    <property type="entry name" value="Ig_sub"/>
</dbReference>
<evidence type="ECO:0000313" key="13">
    <source>
        <dbReference type="EMBL" id="CAH2219032.1"/>
    </source>
</evidence>
<gene>
    <name evidence="13" type="ORF">PECUL_23A028155</name>
</gene>
<feature type="domain" description="Ig-like" evidence="12">
    <location>
        <begin position="28"/>
        <end position="135"/>
    </location>
</feature>
<dbReference type="PROSITE" id="PS50835">
    <property type="entry name" value="IG_LIKE"/>
    <property type="match status" value="2"/>
</dbReference>
<evidence type="ECO:0000256" key="7">
    <source>
        <dbReference type="ARBA" id="ARBA00023180"/>
    </source>
</evidence>
<evidence type="ECO:0000256" key="6">
    <source>
        <dbReference type="ARBA" id="ARBA00023157"/>
    </source>
</evidence>
<dbReference type="SMART" id="SM00409">
    <property type="entry name" value="IG"/>
    <property type="match status" value="1"/>
</dbReference>
<dbReference type="InterPro" id="IPR047164">
    <property type="entry name" value="OX2G-like"/>
</dbReference>
<evidence type="ECO:0000256" key="3">
    <source>
        <dbReference type="ARBA" id="ARBA00022729"/>
    </source>
</evidence>
<comment type="subcellular location">
    <subcellularLocation>
        <location evidence="1">Membrane</location>
        <topology evidence="1">Single-pass membrane protein</topology>
    </subcellularLocation>
</comment>
<keyword evidence="14" id="KW-1185">Reference proteome</keyword>
<reference evidence="13" key="1">
    <citation type="submission" date="2022-03" db="EMBL/GenBank/DDBJ databases">
        <authorList>
            <person name="Alioto T."/>
            <person name="Alioto T."/>
            <person name="Gomez Garrido J."/>
        </authorList>
    </citation>
    <scope>NUCLEOTIDE SEQUENCE</scope>
</reference>
<sequence>MSVTMCAQSSLLAILLWLQVTDSSGSLPEVKCRNVNPPALGETATLICEFSSSLDVLQVTWQVDKDQKPQTIATYSKKYGVKIVNSGGNYNLISHKESNISTITISDLKKQDEACYVCIFNAFPHGAYKSEICLTFPNESGKVQNIESSREKQQQFDKIFKDNKSTKNDVTRCKVTCSSGDRNIIDIDVKPEEIIDEEPEELTENDADRKVIYKRKFTCEEPGIRPSCTFHTQKLSRRKRALSDEEDGKTIFANCSVTGKAPKIIWENEGSPVSTMEYELKKDGIVTVTSARGYLQSSLHDQEIKLTCVITSKNNKGEQSRNIPTYLLVVITAITIASVVGSVYLYTQRNKKQSLKSKEPHSKELLSHKDTVNQDNVHHDSIHQTPDTRKCGTHESTPGTSVLKRSIYSDRKKKKSKLARPLFPTEDGSSCEKS</sequence>
<dbReference type="GO" id="GO:0030424">
    <property type="term" value="C:axon"/>
    <property type="evidence" value="ECO:0007669"/>
    <property type="project" value="TreeGrafter"/>
</dbReference>
<dbReference type="InterPro" id="IPR013106">
    <property type="entry name" value="Ig_V-set"/>
</dbReference>
<feature type="domain" description="Ig-like" evidence="12">
    <location>
        <begin position="226"/>
        <end position="324"/>
    </location>
</feature>
<evidence type="ECO:0000256" key="2">
    <source>
        <dbReference type="ARBA" id="ARBA00022692"/>
    </source>
</evidence>
<dbReference type="InterPro" id="IPR013783">
    <property type="entry name" value="Ig-like_fold"/>
</dbReference>
<keyword evidence="2 10" id="KW-0812">Transmembrane</keyword>
<organism evidence="13 14">
    <name type="scientific">Pelobates cultripes</name>
    <name type="common">Western spadefoot toad</name>
    <dbReference type="NCBI Taxonomy" id="61616"/>
    <lineage>
        <taxon>Eukaryota</taxon>
        <taxon>Metazoa</taxon>
        <taxon>Chordata</taxon>
        <taxon>Craniata</taxon>
        <taxon>Vertebrata</taxon>
        <taxon>Euteleostomi</taxon>
        <taxon>Amphibia</taxon>
        <taxon>Batrachia</taxon>
        <taxon>Anura</taxon>
        <taxon>Pelobatoidea</taxon>
        <taxon>Pelobatidae</taxon>
        <taxon>Pelobates</taxon>
    </lineage>
</organism>
<dbReference type="Proteomes" id="UP001295444">
    <property type="component" value="Chromosome 01"/>
</dbReference>
<keyword evidence="8" id="KW-0393">Immunoglobulin domain</keyword>
<keyword evidence="3 11" id="KW-0732">Signal</keyword>
<evidence type="ECO:0000256" key="10">
    <source>
        <dbReference type="SAM" id="Phobius"/>
    </source>
</evidence>
<evidence type="ECO:0000256" key="5">
    <source>
        <dbReference type="ARBA" id="ARBA00023136"/>
    </source>
</evidence>
<dbReference type="GO" id="GO:0150079">
    <property type="term" value="P:negative regulation of neuroinflammatory response"/>
    <property type="evidence" value="ECO:0007669"/>
    <property type="project" value="TreeGrafter"/>
</dbReference>
<keyword evidence="7" id="KW-0325">Glycoprotein</keyword>
<keyword evidence="5 10" id="KW-0472">Membrane</keyword>
<accession>A0AAD1QWR9</accession>
<evidence type="ECO:0000256" key="9">
    <source>
        <dbReference type="SAM" id="MobiDB-lite"/>
    </source>
</evidence>
<evidence type="ECO:0000259" key="12">
    <source>
        <dbReference type="PROSITE" id="PS50835"/>
    </source>
</evidence>
<dbReference type="EMBL" id="OW240912">
    <property type="protein sequence ID" value="CAH2219032.1"/>
    <property type="molecule type" value="Genomic_DNA"/>
</dbReference>
<proteinExistence type="predicted"/>
<dbReference type="GO" id="GO:0009986">
    <property type="term" value="C:cell surface"/>
    <property type="evidence" value="ECO:0007669"/>
    <property type="project" value="TreeGrafter"/>
</dbReference>
<evidence type="ECO:0000256" key="11">
    <source>
        <dbReference type="SAM" id="SignalP"/>
    </source>
</evidence>
<dbReference type="InterPro" id="IPR036179">
    <property type="entry name" value="Ig-like_dom_sf"/>
</dbReference>
<dbReference type="PANTHER" id="PTHR46841">
    <property type="entry name" value="OX-2 MEMBRANE GLYCOPROTEIN"/>
    <property type="match status" value="1"/>
</dbReference>
<dbReference type="AlphaFoldDB" id="A0AAD1QWR9"/>
<dbReference type="GO" id="GO:0034113">
    <property type="term" value="P:heterotypic cell-cell adhesion"/>
    <property type="evidence" value="ECO:0007669"/>
    <property type="project" value="TreeGrafter"/>
</dbReference>
<evidence type="ECO:0000256" key="8">
    <source>
        <dbReference type="ARBA" id="ARBA00023319"/>
    </source>
</evidence>
<keyword evidence="4 10" id="KW-1133">Transmembrane helix</keyword>
<evidence type="ECO:0000256" key="4">
    <source>
        <dbReference type="ARBA" id="ARBA00022989"/>
    </source>
</evidence>
<evidence type="ECO:0000313" key="14">
    <source>
        <dbReference type="Proteomes" id="UP001295444"/>
    </source>
</evidence>